<name>A0A9X8D080_9BURK</name>
<dbReference type="InterPro" id="IPR011707">
    <property type="entry name" value="Cu-oxidase-like_N"/>
</dbReference>
<dbReference type="InterPro" id="IPR045087">
    <property type="entry name" value="Cu-oxidase_fam"/>
</dbReference>
<evidence type="ECO:0000256" key="1">
    <source>
        <dbReference type="ARBA" id="ARBA00004418"/>
    </source>
</evidence>
<protein>
    <submittedName>
        <fullName evidence="9">Copper oxidase</fullName>
    </submittedName>
</protein>
<keyword evidence="6" id="KW-0732">Signal</keyword>
<keyword evidence="3" id="KW-0560">Oxidoreductase</keyword>
<dbReference type="PANTHER" id="PTHR11709">
    <property type="entry name" value="MULTI-COPPER OXIDASE"/>
    <property type="match status" value="1"/>
</dbReference>
<evidence type="ECO:0000256" key="3">
    <source>
        <dbReference type="ARBA" id="ARBA00023002"/>
    </source>
</evidence>
<accession>A0A9X8D080</accession>
<feature type="domain" description="Plastocyanin-like" evidence="7">
    <location>
        <begin position="217"/>
        <end position="330"/>
    </location>
</feature>
<sequence>MNRRNFFAGAATAVAATTVSRVSMAALPEPVTQASTATAAPLMPPNGRPYNPVVTLNGWTLPWRMNAGVKEFHLVAEPVVREMAPGFKVNMWGYNGQSPGPTIEVVEGDRVRIFVTNKLPEHTTVHWHGQRLPNGMDGVGGVTQPHIPPGKTFVYEFTARRPGTFMYHPHADEMVQMAMGMMGFWVTHPKAEHPLIEKVGRDFCFLLGSFDIEPGSATPKVNTMTDFNIWSFNSRVFPAIDTLNVRKGDRVRMRVGNLTMTNHPIHIHGHEFEVTGTDGGPVPRTARWPEVTVDVAVGQMRQMEFIADEEGDWALHCHKAHHTMGPMGHDVPTMIGVDHTGVAEKIRKLVPDYMVMGDKGMADMGEMEMPIPDNTVPMMTGTGPFGSAEMGGMFTLLKVRRDQKPGDYRDPGWFKHPAGTVAREVSGTGAPVAPRKTGAAPAAPDSGSATVRKPSGHGAHNH</sequence>
<dbReference type="GO" id="GO:0005507">
    <property type="term" value="F:copper ion binding"/>
    <property type="evidence" value="ECO:0007669"/>
    <property type="project" value="InterPro"/>
</dbReference>
<reference evidence="9 10" key="1">
    <citation type="submission" date="2018-09" db="EMBL/GenBank/DDBJ databases">
        <title>Acidovorax cavernicola nov. sp. isolated from Gruta de las Maravillas (Aracena, Spain).</title>
        <authorList>
            <person name="Jurado V."/>
            <person name="Gutierrez-Patricio S."/>
            <person name="Gonzalez-Pimentel J.L."/>
            <person name="Miller A.Z."/>
            <person name="Laiz L."/>
            <person name="Saiz-Jimenez C."/>
        </authorList>
    </citation>
    <scope>NUCLEOTIDE SEQUENCE [LARGE SCALE GENOMIC DNA]</scope>
    <source>
        <strain evidence="9 10">1011MAR4D40.2</strain>
    </source>
</reference>
<evidence type="ECO:0000259" key="7">
    <source>
        <dbReference type="Pfam" id="PF07731"/>
    </source>
</evidence>
<proteinExistence type="predicted"/>
<dbReference type="Pfam" id="PF07731">
    <property type="entry name" value="Cu-oxidase_2"/>
    <property type="match status" value="1"/>
</dbReference>
<dbReference type="InterPro" id="IPR011706">
    <property type="entry name" value="Cu-oxidase_C"/>
</dbReference>
<feature type="signal peptide" evidence="6">
    <location>
        <begin position="1"/>
        <end position="25"/>
    </location>
</feature>
<dbReference type="Proteomes" id="UP000265619">
    <property type="component" value="Unassembled WGS sequence"/>
</dbReference>
<organism evidence="9 10">
    <name type="scientific">Acidovorax cavernicola</name>
    <dbReference type="NCBI Taxonomy" id="1675792"/>
    <lineage>
        <taxon>Bacteria</taxon>
        <taxon>Pseudomonadati</taxon>
        <taxon>Pseudomonadota</taxon>
        <taxon>Betaproteobacteria</taxon>
        <taxon>Burkholderiales</taxon>
        <taxon>Comamonadaceae</taxon>
        <taxon>Acidovorax</taxon>
    </lineage>
</organism>
<dbReference type="CDD" id="cd04202">
    <property type="entry name" value="CuRO_D2_2dMcoN_like"/>
    <property type="match status" value="1"/>
</dbReference>
<dbReference type="Pfam" id="PF07732">
    <property type="entry name" value="Cu-oxidase_3"/>
    <property type="match status" value="1"/>
</dbReference>
<feature type="compositionally biased region" description="Low complexity" evidence="5">
    <location>
        <begin position="437"/>
        <end position="450"/>
    </location>
</feature>
<dbReference type="OrthoDB" id="9757546at2"/>
<evidence type="ECO:0000256" key="4">
    <source>
        <dbReference type="ARBA" id="ARBA00023008"/>
    </source>
</evidence>
<feature type="chain" id="PRO_5040832429" evidence="6">
    <location>
        <begin position="26"/>
        <end position="462"/>
    </location>
</feature>
<keyword evidence="2" id="KW-0479">Metal-binding</keyword>
<evidence type="ECO:0000256" key="5">
    <source>
        <dbReference type="SAM" id="MobiDB-lite"/>
    </source>
</evidence>
<keyword evidence="4" id="KW-0186">Copper</keyword>
<dbReference type="EMBL" id="QXMN01000050">
    <property type="protein sequence ID" value="RIX74569.1"/>
    <property type="molecule type" value="Genomic_DNA"/>
</dbReference>
<gene>
    <name evidence="9" type="ORF">D3H34_27050</name>
</gene>
<evidence type="ECO:0000313" key="10">
    <source>
        <dbReference type="Proteomes" id="UP000265619"/>
    </source>
</evidence>
<dbReference type="CDD" id="cd13860">
    <property type="entry name" value="CuRO_1_2dMco_1"/>
    <property type="match status" value="1"/>
</dbReference>
<dbReference type="GO" id="GO:0042597">
    <property type="term" value="C:periplasmic space"/>
    <property type="evidence" value="ECO:0007669"/>
    <property type="project" value="UniProtKB-SubCell"/>
</dbReference>
<feature type="region of interest" description="Disordered" evidence="5">
    <location>
        <begin position="407"/>
        <end position="462"/>
    </location>
</feature>
<evidence type="ECO:0000313" key="9">
    <source>
        <dbReference type="EMBL" id="RIX74569.1"/>
    </source>
</evidence>
<comment type="subcellular location">
    <subcellularLocation>
        <location evidence="1">Periplasm</location>
    </subcellularLocation>
</comment>
<dbReference type="PANTHER" id="PTHR11709:SF394">
    <property type="entry name" value="FI03373P-RELATED"/>
    <property type="match status" value="1"/>
</dbReference>
<keyword evidence="10" id="KW-1185">Reference proteome</keyword>
<feature type="domain" description="Plastocyanin-like" evidence="8">
    <location>
        <begin position="87"/>
        <end position="191"/>
    </location>
</feature>
<dbReference type="SUPFAM" id="SSF49503">
    <property type="entry name" value="Cupredoxins"/>
    <property type="match status" value="2"/>
</dbReference>
<evidence type="ECO:0000256" key="6">
    <source>
        <dbReference type="SAM" id="SignalP"/>
    </source>
</evidence>
<dbReference type="RefSeq" id="WP_119557569.1">
    <property type="nucleotide sequence ID" value="NZ_QXMN01000050.1"/>
</dbReference>
<dbReference type="GO" id="GO:0016491">
    <property type="term" value="F:oxidoreductase activity"/>
    <property type="evidence" value="ECO:0007669"/>
    <property type="project" value="UniProtKB-KW"/>
</dbReference>
<comment type="caution">
    <text evidence="9">The sequence shown here is derived from an EMBL/GenBank/DDBJ whole genome shotgun (WGS) entry which is preliminary data.</text>
</comment>
<dbReference type="Gene3D" id="2.60.40.420">
    <property type="entry name" value="Cupredoxins - blue copper proteins"/>
    <property type="match status" value="1"/>
</dbReference>
<dbReference type="AlphaFoldDB" id="A0A9X8D080"/>
<dbReference type="InterPro" id="IPR008972">
    <property type="entry name" value="Cupredoxin"/>
</dbReference>
<evidence type="ECO:0000259" key="8">
    <source>
        <dbReference type="Pfam" id="PF07732"/>
    </source>
</evidence>
<evidence type="ECO:0000256" key="2">
    <source>
        <dbReference type="ARBA" id="ARBA00022723"/>
    </source>
</evidence>